<feature type="transmembrane region" description="Helical" evidence="1">
    <location>
        <begin position="28"/>
        <end position="47"/>
    </location>
</feature>
<dbReference type="Proteomes" id="UP001595947">
    <property type="component" value="Unassembled WGS sequence"/>
</dbReference>
<keyword evidence="1" id="KW-0812">Transmembrane</keyword>
<organism evidence="2 3">
    <name type="scientific">Actinomycetospora atypica</name>
    <dbReference type="NCBI Taxonomy" id="1290095"/>
    <lineage>
        <taxon>Bacteria</taxon>
        <taxon>Bacillati</taxon>
        <taxon>Actinomycetota</taxon>
        <taxon>Actinomycetes</taxon>
        <taxon>Pseudonocardiales</taxon>
        <taxon>Pseudonocardiaceae</taxon>
        <taxon>Actinomycetospora</taxon>
    </lineage>
</organism>
<reference evidence="3" key="1">
    <citation type="journal article" date="2019" name="Int. J. Syst. Evol. Microbiol.">
        <title>The Global Catalogue of Microorganisms (GCM) 10K type strain sequencing project: providing services to taxonomists for standard genome sequencing and annotation.</title>
        <authorList>
            <consortium name="The Broad Institute Genomics Platform"/>
            <consortium name="The Broad Institute Genome Sequencing Center for Infectious Disease"/>
            <person name="Wu L."/>
            <person name="Ma J."/>
        </authorList>
    </citation>
    <scope>NUCLEOTIDE SEQUENCE [LARGE SCALE GENOMIC DNA]</scope>
    <source>
        <strain evidence="3">CGMCC 4.7093</strain>
    </source>
</reference>
<keyword evidence="3" id="KW-1185">Reference proteome</keyword>
<sequence>MSKPLEPGRPQDTVVTGSRMARLFDLRYVIAGLLGVYGVVLVIRGLLDGPEQLARAAGTAVNLWTGIGLVVVSVIFLVWARTRPLGIEVEEAE</sequence>
<keyword evidence="1" id="KW-1133">Transmembrane helix</keyword>
<comment type="caution">
    <text evidence="2">The sequence shown here is derived from an EMBL/GenBank/DDBJ whole genome shotgun (WGS) entry which is preliminary data.</text>
</comment>
<dbReference type="RefSeq" id="WP_378034774.1">
    <property type="nucleotide sequence ID" value="NZ_JBHSIV010000003.1"/>
</dbReference>
<proteinExistence type="predicted"/>
<protein>
    <submittedName>
        <fullName evidence="2">Uncharacterized protein</fullName>
    </submittedName>
</protein>
<evidence type="ECO:0000256" key="1">
    <source>
        <dbReference type="SAM" id="Phobius"/>
    </source>
</evidence>
<keyword evidence="1" id="KW-0472">Membrane</keyword>
<name>A0ABV9YJ49_9PSEU</name>
<feature type="transmembrane region" description="Helical" evidence="1">
    <location>
        <begin position="59"/>
        <end position="80"/>
    </location>
</feature>
<dbReference type="EMBL" id="JBHSIV010000003">
    <property type="protein sequence ID" value="MFC5061428.1"/>
    <property type="molecule type" value="Genomic_DNA"/>
</dbReference>
<accession>A0ABV9YJ49</accession>
<evidence type="ECO:0000313" key="3">
    <source>
        <dbReference type="Proteomes" id="UP001595947"/>
    </source>
</evidence>
<evidence type="ECO:0000313" key="2">
    <source>
        <dbReference type="EMBL" id="MFC5061428.1"/>
    </source>
</evidence>
<gene>
    <name evidence="2" type="ORF">ACFPBZ_04355</name>
</gene>